<dbReference type="Proteomes" id="UP000248714">
    <property type="component" value="Unassembled WGS sequence"/>
</dbReference>
<reference evidence="2 3" key="1">
    <citation type="submission" date="2018-06" db="EMBL/GenBank/DDBJ databases">
        <title>Genomic Encyclopedia of Type Strains, Phase IV (KMG-IV): sequencing the most valuable type-strain genomes for metagenomic binning, comparative biology and taxonomic classification.</title>
        <authorList>
            <person name="Goeker M."/>
        </authorList>
    </citation>
    <scope>NUCLEOTIDE SEQUENCE [LARGE SCALE GENOMIC DNA]</scope>
    <source>
        <strain evidence="2 3">DSM 45479</strain>
    </source>
</reference>
<dbReference type="RefSeq" id="WP_215732196.1">
    <property type="nucleotide sequence ID" value="NZ_QLTT01000001.1"/>
</dbReference>
<dbReference type="InterPro" id="IPR011704">
    <property type="entry name" value="ATPase_dyneun-rel_AAA"/>
</dbReference>
<evidence type="ECO:0000313" key="3">
    <source>
        <dbReference type="Proteomes" id="UP000248714"/>
    </source>
</evidence>
<accession>A0ABX9ELK6</accession>
<dbReference type="InterPro" id="IPR052934">
    <property type="entry name" value="Methyl-DNA_Rec/Restrict_Enz"/>
</dbReference>
<name>A0ABX9ELK6_9PSEU</name>
<dbReference type="InterPro" id="IPR027417">
    <property type="entry name" value="P-loop_NTPase"/>
</dbReference>
<feature type="domain" description="AAA+ ATPase" evidence="1">
    <location>
        <begin position="184"/>
        <end position="345"/>
    </location>
</feature>
<gene>
    <name evidence="2" type="ORF">C8D87_1011320</name>
</gene>
<protein>
    <submittedName>
        <fullName evidence="2">5-methylcytosine-specific restriction protein B</fullName>
    </submittedName>
</protein>
<dbReference type="PANTHER" id="PTHR37291:SF1">
    <property type="entry name" value="TYPE IV METHYL-DIRECTED RESTRICTION ENZYME ECOKMCRB SUBUNIT"/>
    <property type="match status" value="1"/>
</dbReference>
<dbReference type="CDD" id="cd00009">
    <property type="entry name" value="AAA"/>
    <property type="match status" value="1"/>
</dbReference>
<dbReference type="SMART" id="SM00382">
    <property type="entry name" value="AAA"/>
    <property type="match status" value="1"/>
</dbReference>
<comment type="caution">
    <text evidence="2">The sequence shown here is derived from an EMBL/GenBank/DDBJ whole genome shotgun (WGS) entry which is preliminary data.</text>
</comment>
<dbReference type="PANTHER" id="PTHR37291">
    <property type="entry name" value="5-METHYLCYTOSINE-SPECIFIC RESTRICTION ENZYME B"/>
    <property type="match status" value="1"/>
</dbReference>
<dbReference type="Pfam" id="PF07728">
    <property type="entry name" value="AAA_5"/>
    <property type="match status" value="1"/>
</dbReference>
<sequence>MRATTDAGDVLDAEFEIEAEGDRLSLIMRSMGGKSSSRPNGTNPDYNAALELLLSRLRDLGAVLENGIVDSLRVQHLPEDQRTIIDEPVRLADVQDIDALRRRLGRQQRKFTPSSGGNNTRQIRLRLKVPGYSAGDASRLAADLAQPAVRASGPVQLSVDVEALAALLHFDQDEVEEIVTLLRHRKQIIFYGPPGTGKTYLARAIAHHIAGRTATRLVQFHPSYSYEDFFEGFRPHGEGDHATFSLRRGPLRKLAAEASQNPERPYVLIIDEINRANLSKVFGELYFLLEYRDELVDLQYSDVQFRLPDNVFIIGTMNTADRSIALVDAAMRRRFAFVELHPAAPPASRVLERWLAATGRTDERAELLARLNERIGASDRDFQIGPSYLMKPDADHNLDLVWKHSILPLLEEHYYGRMERQEVHNRFGLDTIRNAG</sequence>
<dbReference type="EMBL" id="QLTT01000001">
    <property type="protein sequence ID" value="RAS71019.1"/>
    <property type="molecule type" value="Genomic_DNA"/>
</dbReference>
<dbReference type="Gene3D" id="3.40.50.300">
    <property type="entry name" value="P-loop containing nucleotide triphosphate hydrolases"/>
    <property type="match status" value="1"/>
</dbReference>
<dbReference type="InterPro" id="IPR003593">
    <property type="entry name" value="AAA+_ATPase"/>
</dbReference>
<evidence type="ECO:0000313" key="2">
    <source>
        <dbReference type="EMBL" id="RAS71019.1"/>
    </source>
</evidence>
<dbReference type="SUPFAM" id="SSF52540">
    <property type="entry name" value="P-loop containing nucleoside triphosphate hydrolases"/>
    <property type="match status" value="1"/>
</dbReference>
<evidence type="ECO:0000259" key="1">
    <source>
        <dbReference type="SMART" id="SM00382"/>
    </source>
</evidence>
<keyword evidence="3" id="KW-1185">Reference proteome</keyword>
<organism evidence="2 3">
    <name type="scientific">Lentzea atacamensis</name>
    <dbReference type="NCBI Taxonomy" id="531938"/>
    <lineage>
        <taxon>Bacteria</taxon>
        <taxon>Bacillati</taxon>
        <taxon>Actinomycetota</taxon>
        <taxon>Actinomycetes</taxon>
        <taxon>Pseudonocardiales</taxon>
        <taxon>Pseudonocardiaceae</taxon>
        <taxon>Lentzea</taxon>
    </lineage>
</organism>
<proteinExistence type="predicted"/>